<evidence type="ECO:0000313" key="1">
    <source>
        <dbReference type="EMBL" id="KAF2201647.1"/>
    </source>
</evidence>
<dbReference type="AlphaFoldDB" id="A0A9P4JLT4"/>
<dbReference type="EMBL" id="ML993967">
    <property type="protein sequence ID" value="KAF2201647.1"/>
    <property type="molecule type" value="Genomic_DNA"/>
</dbReference>
<protein>
    <submittedName>
        <fullName evidence="1">Uncharacterized protein</fullName>
    </submittedName>
</protein>
<accession>A0A9P4JLT4</accession>
<proteinExistence type="predicted"/>
<comment type="caution">
    <text evidence="1">The sequence shown here is derived from an EMBL/GenBank/DDBJ whole genome shotgun (WGS) entry which is preliminary data.</text>
</comment>
<gene>
    <name evidence="1" type="ORF">GQ43DRAFT_29203</name>
</gene>
<organism evidence="1 2">
    <name type="scientific">Delitschia confertaspora ATCC 74209</name>
    <dbReference type="NCBI Taxonomy" id="1513339"/>
    <lineage>
        <taxon>Eukaryota</taxon>
        <taxon>Fungi</taxon>
        <taxon>Dikarya</taxon>
        <taxon>Ascomycota</taxon>
        <taxon>Pezizomycotina</taxon>
        <taxon>Dothideomycetes</taxon>
        <taxon>Pleosporomycetidae</taxon>
        <taxon>Pleosporales</taxon>
        <taxon>Delitschiaceae</taxon>
        <taxon>Delitschia</taxon>
    </lineage>
</organism>
<keyword evidence="2" id="KW-1185">Reference proteome</keyword>
<dbReference type="Proteomes" id="UP000799536">
    <property type="component" value="Unassembled WGS sequence"/>
</dbReference>
<sequence length="149" mass="17101">MLSSFEAGAYNCSWFRPSFEIARSVLVRGESLHSASFSFPARYPTTDFLYPRPFNFLGLACGRSLWHLFFLPCCCLIGRIHPSHSLFRRIVPASLHVDHCHYHHLLSPTSASTPQPPTLFGTPPRTYNPLSDVWLRFRPLCILHCILWL</sequence>
<name>A0A9P4JLT4_9PLEO</name>
<evidence type="ECO:0000313" key="2">
    <source>
        <dbReference type="Proteomes" id="UP000799536"/>
    </source>
</evidence>
<reference evidence="1" key="1">
    <citation type="journal article" date="2020" name="Stud. Mycol.">
        <title>101 Dothideomycetes genomes: a test case for predicting lifestyles and emergence of pathogens.</title>
        <authorList>
            <person name="Haridas S."/>
            <person name="Albert R."/>
            <person name="Binder M."/>
            <person name="Bloem J."/>
            <person name="Labutti K."/>
            <person name="Salamov A."/>
            <person name="Andreopoulos B."/>
            <person name="Baker S."/>
            <person name="Barry K."/>
            <person name="Bills G."/>
            <person name="Bluhm B."/>
            <person name="Cannon C."/>
            <person name="Castanera R."/>
            <person name="Culley D."/>
            <person name="Daum C."/>
            <person name="Ezra D."/>
            <person name="Gonzalez J."/>
            <person name="Henrissat B."/>
            <person name="Kuo A."/>
            <person name="Liang C."/>
            <person name="Lipzen A."/>
            <person name="Lutzoni F."/>
            <person name="Magnuson J."/>
            <person name="Mondo S."/>
            <person name="Nolan M."/>
            <person name="Ohm R."/>
            <person name="Pangilinan J."/>
            <person name="Park H.-J."/>
            <person name="Ramirez L."/>
            <person name="Alfaro M."/>
            <person name="Sun H."/>
            <person name="Tritt A."/>
            <person name="Yoshinaga Y."/>
            <person name="Zwiers L.-H."/>
            <person name="Turgeon B."/>
            <person name="Goodwin S."/>
            <person name="Spatafora J."/>
            <person name="Crous P."/>
            <person name="Grigoriev I."/>
        </authorList>
    </citation>
    <scope>NUCLEOTIDE SEQUENCE</scope>
    <source>
        <strain evidence="1">ATCC 74209</strain>
    </source>
</reference>